<evidence type="ECO:0000313" key="2">
    <source>
        <dbReference type="EMBL" id="MQM17478.1"/>
    </source>
</evidence>
<dbReference type="EMBL" id="NMUH01007574">
    <property type="protein sequence ID" value="MQM17478.1"/>
    <property type="molecule type" value="Genomic_DNA"/>
</dbReference>
<evidence type="ECO:0000256" key="1">
    <source>
        <dbReference type="SAM" id="MobiDB-lite"/>
    </source>
</evidence>
<feature type="region of interest" description="Disordered" evidence="1">
    <location>
        <begin position="47"/>
        <end position="67"/>
    </location>
</feature>
<accession>A0A843XDG7</accession>
<comment type="caution">
    <text evidence="2">The sequence shown here is derived from an EMBL/GenBank/DDBJ whole genome shotgun (WGS) entry which is preliminary data.</text>
</comment>
<organism evidence="2 3">
    <name type="scientific">Colocasia esculenta</name>
    <name type="common">Wild taro</name>
    <name type="synonym">Arum esculentum</name>
    <dbReference type="NCBI Taxonomy" id="4460"/>
    <lineage>
        <taxon>Eukaryota</taxon>
        <taxon>Viridiplantae</taxon>
        <taxon>Streptophyta</taxon>
        <taxon>Embryophyta</taxon>
        <taxon>Tracheophyta</taxon>
        <taxon>Spermatophyta</taxon>
        <taxon>Magnoliopsida</taxon>
        <taxon>Liliopsida</taxon>
        <taxon>Araceae</taxon>
        <taxon>Aroideae</taxon>
        <taxon>Colocasieae</taxon>
        <taxon>Colocasia</taxon>
    </lineage>
</organism>
<protein>
    <submittedName>
        <fullName evidence="2">Uncharacterized protein</fullName>
    </submittedName>
</protein>
<sequence length="82" mass="8701">MEVVPGTKGFAKNPSWCRFAFMDSPRWGDFFRFLGFFRGFLGDGRRSPVPPAPPVPSAATEGGAGAGGATLRQWAAAARVSP</sequence>
<name>A0A843XDG7_COLES</name>
<evidence type="ECO:0000313" key="3">
    <source>
        <dbReference type="Proteomes" id="UP000652761"/>
    </source>
</evidence>
<keyword evidence="3" id="KW-1185">Reference proteome</keyword>
<gene>
    <name evidence="2" type="ORF">Taro_050450</name>
</gene>
<reference evidence="2" key="1">
    <citation type="submission" date="2017-07" db="EMBL/GenBank/DDBJ databases">
        <title>Taro Niue Genome Assembly and Annotation.</title>
        <authorList>
            <person name="Atibalentja N."/>
            <person name="Keating K."/>
            <person name="Fields C.J."/>
        </authorList>
    </citation>
    <scope>NUCLEOTIDE SEQUENCE</scope>
    <source>
        <strain evidence="2">Niue_2</strain>
        <tissue evidence="2">Leaf</tissue>
    </source>
</reference>
<dbReference type="AlphaFoldDB" id="A0A843XDG7"/>
<dbReference type="Proteomes" id="UP000652761">
    <property type="component" value="Unassembled WGS sequence"/>
</dbReference>
<proteinExistence type="predicted"/>